<dbReference type="Proteomes" id="UP001139226">
    <property type="component" value="Unassembled WGS sequence"/>
</dbReference>
<protein>
    <recommendedName>
        <fullName evidence="2">ATP-grasp domain-containing protein</fullName>
    </recommendedName>
</protein>
<dbReference type="EMBL" id="JAKVTV010000001">
    <property type="protein sequence ID" value="MCH4821979.1"/>
    <property type="molecule type" value="Genomic_DNA"/>
</dbReference>
<dbReference type="SUPFAM" id="SSF56059">
    <property type="entry name" value="Glutathione synthetase ATP-binding domain-like"/>
    <property type="match status" value="1"/>
</dbReference>
<dbReference type="AlphaFoldDB" id="A0A9X2A7Y9"/>
<feature type="domain" description="ATP-grasp" evidence="2">
    <location>
        <begin position="109"/>
        <end position="326"/>
    </location>
</feature>
<proteinExistence type="predicted"/>
<evidence type="ECO:0000256" key="1">
    <source>
        <dbReference type="PROSITE-ProRule" id="PRU00409"/>
    </source>
</evidence>
<evidence type="ECO:0000313" key="3">
    <source>
        <dbReference type="EMBL" id="MCH4821979.1"/>
    </source>
</evidence>
<gene>
    <name evidence="3" type="ORF">ML462_02235</name>
</gene>
<dbReference type="InterPro" id="IPR011761">
    <property type="entry name" value="ATP-grasp"/>
</dbReference>
<organism evidence="3 4">
    <name type="scientific">Christiangramia lutea</name>
    <dbReference type="NCBI Taxonomy" id="1607951"/>
    <lineage>
        <taxon>Bacteria</taxon>
        <taxon>Pseudomonadati</taxon>
        <taxon>Bacteroidota</taxon>
        <taxon>Flavobacteriia</taxon>
        <taxon>Flavobacteriales</taxon>
        <taxon>Flavobacteriaceae</taxon>
        <taxon>Christiangramia</taxon>
    </lineage>
</organism>
<dbReference type="GO" id="GO:0005524">
    <property type="term" value="F:ATP binding"/>
    <property type="evidence" value="ECO:0007669"/>
    <property type="project" value="UniProtKB-UniRule"/>
</dbReference>
<dbReference type="PROSITE" id="PS50975">
    <property type="entry name" value="ATP_GRASP"/>
    <property type="match status" value="1"/>
</dbReference>
<sequence length="338" mass="39237">MKIYCLKDYKGNFLSRYDSEVYRSGMDKAALKEYFQEIGVEIEFLFFSEVQNFDASFWMGQYVLYTSSEDHNLSYKSYIEDIVYYLELNGARLIPEFRYLKANNNKVFMELLIKSIVPQTRQILKNKIFGCYEEVQSQFEDLQYPVVFKKAAGAMSKGVGVSSDKTELSSSIKQISGTKNFILDLKDRLRAIKHPGYQLESKYRNKFILQDFVPGLDGDFKVLIFGTKYYVLKRGLKKDDFRASGSGIKVFERELPDGLLEYASEIFKKVNLPIISMDIAFNGSDFFLIEFQAVHFGTYTLMRSDHYWLEKENGFELVNSKSNLEEEYASSIANFIKS</sequence>
<keyword evidence="1" id="KW-0067">ATP-binding</keyword>
<reference evidence="3" key="1">
    <citation type="submission" date="2022-03" db="EMBL/GenBank/DDBJ databases">
        <title>Gramella crocea sp. nov., isolated from activated sludge of a seafood processing plant.</title>
        <authorList>
            <person name="Zhang X."/>
        </authorList>
    </citation>
    <scope>NUCLEOTIDE SEQUENCE</scope>
    <source>
        <strain evidence="3">YJ019</strain>
    </source>
</reference>
<accession>A0A9X2A7Y9</accession>
<name>A0A9X2A7Y9_9FLAO</name>
<keyword evidence="1" id="KW-0547">Nucleotide-binding</keyword>
<evidence type="ECO:0000259" key="2">
    <source>
        <dbReference type="PROSITE" id="PS50975"/>
    </source>
</evidence>
<dbReference type="Gene3D" id="3.30.470.20">
    <property type="entry name" value="ATP-grasp fold, B domain"/>
    <property type="match status" value="1"/>
</dbReference>
<dbReference type="GO" id="GO:0046872">
    <property type="term" value="F:metal ion binding"/>
    <property type="evidence" value="ECO:0007669"/>
    <property type="project" value="InterPro"/>
</dbReference>
<evidence type="ECO:0000313" key="4">
    <source>
        <dbReference type="Proteomes" id="UP001139226"/>
    </source>
</evidence>
<comment type="caution">
    <text evidence="3">The sequence shown here is derived from an EMBL/GenBank/DDBJ whole genome shotgun (WGS) entry which is preliminary data.</text>
</comment>
<dbReference type="RefSeq" id="WP_240712102.1">
    <property type="nucleotide sequence ID" value="NZ_JAKVTV010000001.1"/>
</dbReference>
<keyword evidence="4" id="KW-1185">Reference proteome</keyword>